<gene>
    <name evidence="3" type="ORF">GCM10022215_16910</name>
</gene>
<dbReference type="Gene3D" id="3.40.50.1820">
    <property type="entry name" value="alpha/beta hydrolase"/>
    <property type="match status" value="1"/>
</dbReference>
<organism evidence="3 4">
    <name type="scientific">Nocardioides fonticola</name>
    <dbReference type="NCBI Taxonomy" id="450363"/>
    <lineage>
        <taxon>Bacteria</taxon>
        <taxon>Bacillati</taxon>
        <taxon>Actinomycetota</taxon>
        <taxon>Actinomycetes</taxon>
        <taxon>Propionibacteriales</taxon>
        <taxon>Nocardioidaceae</taxon>
        <taxon>Nocardioides</taxon>
    </lineage>
</organism>
<dbReference type="PRINTS" id="PR00412">
    <property type="entry name" value="EPOXHYDRLASE"/>
</dbReference>
<dbReference type="GO" id="GO:0016787">
    <property type="term" value="F:hydrolase activity"/>
    <property type="evidence" value="ECO:0007669"/>
    <property type="project" value="UniProtKB-KW"/>
</dbReference>
<dbReference type="EMBL" id="BAAAZH010000012">
    <property type="protein sequence ID" value="GAA4116867.1"/>
    <property type="molecule type" value="Genomic_DNA"/>
</dbReference>
<keyword evidence="4" id="KW-1185">Reference proteome</keyword>
<accession>A0ABP7XHY0</accession>
<dbReference type="PANTHER" id="PTHR43329">
    <property type="entry name" value="EPOXIDE HYDROLASE"/>
    <property type="match status" value="1"/>
</dbReference>
<dbReference type="InterPro" id="IPR000639">
    <property type="entry name" value="Epox_hydrolase-like"/>
</dbReference>
<proteinExistence type="predicted"/>
<evidence type="ECO:0000313" key="3">
    <source>
        <dbReference type="EMBL" id="GAA4116867.1"/>
    </source>
</evidence>
<dbReference type="Proteomes" id="UP001501495">
    <property type="component" value="Unassembled WGS sequence"/>
</dbReference>
<keyword evidence="1 3" id="KW-0378">Hydrolase</keyword>
<dbReference type="Pfam" id="PF00561">
    <property type="entry name" value="Abhydrolase_1"/>
    <property type="match status" value="1"/>
</dbReference>
<sequence>MSELLDVRLPEVTLRALTWGDPADADRPLALLLHGFPDTAHTWRHLGPRLAEEGYRVVAPFTRGYGPSEIPVDGSFHVPALVSDAIGVHRVLGGDHRAVVVGHDWGAITANALAACPDAPFARVVAMAVPPLSAMGHLAPDPLGYLTTLARQARMSWYIGFNQLPRLPEARFDRLVAGLWAAWSPGYDASVDLAYLRRSVDTPERRSAVLGYYRAFRTAWRPPARYRAHRRCWLADPIRPLLYLHGADDGCLNPRYVERVAAHLPPGSRALAVPGAGHFLNLERPDVVAAEVLAHLGAG</sequence>
<evidence type="ECO:0000313" key="4">
    <source>
        <dbReference type="Proteomes" id="UP001501495"/>
    </source>
</evidence>
<dbReference type="RefSeq" id="WP_344732883.1">
    <property type="nucleotide sequence ID" value="NZ_BAAAZH010000012.1"/>
</dbReference>
<evidence type="ECO:0000259" key="2">
    <source>
        <dbReference type="Pfam" id="PF00561"/>
    </source>
</evidence>
<dbReference type="SUPFAM" id="SSF53474">
    <property type="entry name" value="alpha/beta-Hydrolases"/>
    <property type="match status" value="1"/>
</dbReference>
<dbReference type="InterPro" id="IPR000073">
    <property type="entry name" value="AB_hydrolase_1"/>
</dbReference>
<name>A0ABP7XHY0_9ACTN</name>
<protein>
    <submittedName>
        <fullName evidence="3">Alpha/beta hydrolase</fullName>
    </submittedName>
</protein>
<feature type="domain" description="AB hydrolase-1" evidence="2">
    <location>
        <begin position="31"/>
        <end position="285"/>
    </location>
</feature>
<comment type="caution">
    <text evidence="3">The sequence shown here is derived from an EMBL/GenBank/DDBJ whole genome shotgun (WGS) entry which is preliminary data.</text>
</comment>
<evidence type="ECO:0000256" key="1">
    <source>
        <dbReference type="ARBA" id="ARBA00022801"/>
    </source>
</evidence>
<dbReference type="InterPro" id="IPR029058">
    <property type="entry name" value="AB_hydrolase_fold"/>
</dbReference>
<reference evidence="4" key="1">
    <citation type="journal article" date="2019" name="Int. J. Syst. Evol. Microbiol.">
        <title>The Global Catalogue of Microorganisms (GCM) 10K type strain sequencing project: providing services to taxonomists for standard genome sequencing and annotation.</title>
        <authorList>
            <consortium name="The Broad Institute Genomics Platform"/>
            <consortium name="The Broad Institute Genome Sequencing Center for Infectious Disease"/>
            <person name="Wu L."/>
            <person name="Ma J."/>
        </authorList>
    </citation>
    <scope>NUCLEOTIDE SEQUENCE [LARGE SCALE GENOMIC DNA]</scope>
    <source>
        <strain evidence="4">JCM 16703</strain>
    </source>
</reference>